<comment type="function">
    <text evidence="12">Acts as a transcriptional regulator. Probably redox-responsive. The apo- but not holo-form probably binds DNA.</text>
</comment>
<keyword evidence="8 12" id="KW-0805">Transcription regulation</keyword>
<feature type="binding site" evidence="12">
    <location>
        <position position="23"/>
    </location>
    <ligand>
        <name>[4Fe-4S] cluster</name>
        <dbReference type="ChEBI" id="CHEBI:49883"/>
    </ligand>
</feature>
<keyword evidence="3 12" id="KW-0004">4Fe-4S</keyword>
<keyword evidence="5 12" id="KW-0479">Metal-binding</keyword>
<proteinExistence type="inferred from homology"/>
<keyword evidence="7 12" id="KW-0411">Iron-sulfur</keyword>
<dbReference type="PROSITE" id="PS51674">
    <property type="entry name" value="4FE4S_WBL"/>
    <property type="match status" value="1"/>
</dbReference>
<evidence type="ECO:0000256" key="10">
    <source>
        <dbReference type="ARBA" id="ARBA00023157"/>
    </source>
</evidence>
<evidence type="ECO:0000256" key="8">
    <source>
        <dbReference type="ARBA" id="ARBA00023015"/>
    </source>
</evidence>
<evidence type="ECO:0000256" key="11">
    <source>
        <dbReference type="ARBA" id="ARBA00023163"/>
    </source>
</evidence>
<dbReference type="OrthoDB" id="4954884at2"/>
<dbReference type="GO" id="GO:0003677">
    <property type="term" value="F:DNA binding"/>
    <property type="evidence" value="ECO:0007669"/>
    <property type="project" value="UniProtKB-UniRule"/>
</dbReference>
<evidence type="ECO:0000256" key="12">
    <source>
        <dbReference type="HAMAP-Rule" id="MF_01479"/>
    </source>
</evidence>
<evidence type="ECO:0000313" key="15">
    <source>
        <dbReference type="Proteomes" id="UP000271587"/>
    </source>
</evidence>
<dbReference type="EMBL" id="CP033897">
    <property type="protein sequence ID" value="AZA12029.1"/>
    <property type="molecule type" value="Genomic_DNA"/>
</dbReference>
<evidence type="ECO:0000256" key="5">
    <source>
        <dbReference type="ARBA" id="ARBA00022723"/>
    </source>
</evidence>
<keyword evidence="10 12" id="KW-1015">Disulfide bond</keyword>
<organism evidence="14 15">
    <name type="scientific">Corynebacterium gerontici</name>
    <dbReference type="NCBI Taxonomy" id="2079234"/>
    <lineage>
        <taxon>Bacteria</taxon>
        <taxon>Bacillati</taxon>
        <taxon>Actinomycetota</taxon>
        <taxon>Actinomycetes</taxon>
        <taxon>Mycobacteriales</taxon>
        <taxon>Corynebacteriaceae</taxon>
        <taxon>Corynebacterium</taxon>
    </lineage>
</organism>
<keyword evidence="4 12" id="KW-0963">Cytoplasm</keyword>
<evidence type="ECO:0000256" key="3">
    <source>
        <dbReference type="ARBA" id="ARBA00022485"/>
    </source>
</evidence>
<comment type="PTM">
    <text evidence="12">Upon Fe-S cluster removal intramolecular disulfide bonds are formed.</text>
</comment>
<comment type="subcellular location">
    <subcellularLocation>
        <location evidence="1 12">Cytoplasm</location>
    </subcellularLocation>
</comment>
<feature type="binding site" evidence="12">
    <location>
        <position position="53"/>
    </location>
    <ligand>
        <name>[4Fe-4S] cluster</name>
        <dbReference type="ChEBI" id="CHEBI:49883"/>
    </ligand>
</feature>
<feature type="binding site" evidence="12">
    <location>
        <position position="56"/>
    </location>
    <ligand>
        <name>[4Fe-4S] cluster</name>
        <dbReference type="ChEBI" id="CHEBI:49883"/>
    </ligand>
</feature>
<dbReference type="GO" id="GO:0046872">
    <property type="term" value="F:metal ion binding"/>
    <property type="evidence" value="ECO:0007669"/>
    <property type="project" value="UniProtKB-KW"/>
</dbReference>
<dbReference type="GO" id="GO:0047134">
    <property type="term" value="F:protein-disulfide reductase [NAD(P)H] activity"/>
    <property type="evidence" value="ECO:0007669"/>
    <property type="project" value="TreeGrafter"/>
</dbReference>
<dbReference type="PANTHER" id="PTHR38839:SF5">
    <property type="entry name" value="TRANSCRIPTIONAL REGULATOR WHID"/>
    <property type="match status" value="1"/>
</dbReference>
<evidence type="ECO:0000313" key="14">
    <source>
        <dbReference type="EMBL" id="AZA12029.1"/>
    </source>
</evidence>
<keyword evidence="11 12" id="KW-0804">Transcription</keyword>
<dbReference type="HAMAP" id="MF_01479">
    <property type="entry name" value="WhiB"/>
    <property type="match status" value="1"/>
</dbReference>
<dbReference type="GO" id="GO:0045454">
    <property type="term" value="P:cell redox homeostasis"/>
    <property type="evidence" value="ECO:0007669"/>
    <property type="project" value="TreeGrafter"/>
</dbReference>
<dbReference type="Proteomes" id="UP000271587">
    <property type="component" value="Chromosome"/>
</dbReference>
<dbReference type="GO" id="GO:0005737">
    <property type="term" value="C:cytoplasm"/>
    <property type="evidence" value="ECO:0007669"/>
    <property type="project" value="UniProtKB-SubCell"/>
</dbReference>
<evidence type="ECO:0000256" key="4">
    <source>
        <dbReference type="ARBA" id="ARBA00022490"/>
    </source>
</evidence>
<evidence type="ECO:0000256" key="1">
    <source>
        <dbReference type="ARBA" id="ARBA00004496"/>
    </source>
</evidence>
<dbReference type="InterPro" id="IPR034768">
    <property type="entry name" value="4FE4S_WBL"/>
</dbReference>
<dbReference type="PANTHER" id="PTHR38839">
    <property type="entry name" value="TRANSCRIPTIONAL REGULATOR WHID-RELATED"/>
    <property type="match status" value="1"/>
</dbReference>
<accession>A0A3G6J250</accession>
<evidence type="ECO:0000256" key="7">
    <source>
        <dbReference type="ARBA" id="ARBA00023014"/>
    </source>
</evidence>
<evidence type="ECO:0000256" key="6">
    <source>
        <dbReference type="ARBA" id="ARBA00023004"/>
    </source>
</evidence>
<feature type="binding site" evidence="12">
    <location>
        <position position="62"/>
    </location>
    <ligand>
        <name>[4Fe-4S] cluster</name>
        <dbReference type="ChEBI" id="CHEBI:49883"/>
    </ligand>
</feature>
<comment type="PTM">
    <text evidence="12">The Fe-S cluster can be nitrosylated by nitric oxide (NO).</text>
</comment>
<dbReference type="GO" id="GO:0051539">
    <property type="term" value="F:4 iron, 4 sulfur cluster binding"/>
    <property type="evidence" value="ECO:0007669"/>
    <property type="project" value="UniProtKB-UniRule"/>
</dbReference>
<evidence type="ECO:0000256" key="2">
    <source>
        <dbReference type="ARBA" id="ARBA00006597"/>
    </source>
</evidence>
<dbReference type="GO" id="GO:0045892">
    <property type="term" value="P:negative regulation of DNA-templated transcription"/>
    <property type="evidence" value="ECO:0007669"/>
    <property type="project" value="TreeGrafter"/>
</dbReference>
<keyword evidence="15" id="KW-1185">Reference proteome</keyword>
<evidence type="ECO:0000259" key="13">
    <source>
        <dbReference type="PROSITE" id="PS51674"/>
    </source>
</evidence>
<dbReference type="RefSeq" id="WP_123935078.1">
    <property type="nucleotide sequence ID" value="NZ_CP033897.1"/>
</dbReference>
<keyword evidence="6 12" id="KW-0408">Iron</keyword>
<dbReference type="Pfam" id="PF02467">
    <property type="entry name" value="Whib"/>
    <property type="match status" value="1"/>
</dbReference>
<keyword evidence="9 12" id="KW-0238">DNA-binding</keyword>
<dbReference type="AlphaFoldDB" id="A0A3G6J250"/>
<sequence>MASTTILPGPYTVQWDWRLEGACRDVPSDTFYHPEGERGRARANRERQAKEICAQCPVLVECRNHALNAGEIYGIWGGMTEGERQRYLRTVRM</sequence>
<gene>
    <name evidence="14" type="primary">whiB2</name>
    <name evidence="12" type="synonym">whiB</name>
    <name evidence="14" type="ORF">CGERO_08690</name>
</gene>
<feature type="domain" description="4Fe-4S Wbl-type" evidence="13">
    <location>
        <begin position="22"/>
        <end position="86"/>
    </location>
</feature>
<comment type="cofactor">
    <cofactor evidence="12">
        <name>[4Fe-4S] cluster</name>
        <dbReference type="ChEBI" id="CHEBI:49883"/>
    </cofactor>
    <text evidence="12">Binds 1 [4Fe-4S] cluster per subunit. Following nitrosylation of the [4Fe-4S] cluster binds 1 [4Fe-8(NO)] cluster per subunit.</text>
</comment>
<name>A0A3G6J250_9CORY</name>
<protein>
    <recommendedName>
        <fullName evidence="12">Transcriptional regulator WhiB</fullName>
    </recommendedName>
</protein>
<reference evidence="14 15" key="1">
    <citation type="submission" date="2018-11" db="EMBL/GenBank/DDBJ databases">
        <authorList>
            <person name="Kleinhagauer T."/>
            <person name="Glaeser S.P."/>
            <person name="Spergser J."/>
            <person name="Ruckert C."/>
            <person name="Kaempfer P."/>
            <person name="Busse H.-J."/>
        </authorList>
    </citation>
    <scope>NUCLEOTIDE SEQUENCE [LARGE SCALE GENOMIC DNA]</scope>
    <source>
        <strain evidence="14 15">W8</strain>
    </source>
</reference>
<dbReference type="KEGG" id="cgk:CGERO_08690"/>
<comment type="similarity">
    <text evidence="2 12">Belongs to the WhiB family.</text>
</comment>
<dbReference type="GO" id="GO:0035731">
    <property type="term" value="F:dinitrosyl-iron complex binding"/>
    <property type="evidence" value="ECO:0007669"/>
    <property type="project" value="UniProtKB-UniRule"/>
</dbReference>
<evidence type="ECO:0000256" key="9">
    <source>
        <dbReference type="ARBA" id="ARBA00023125"/>
    </source>
</evidence>
<dbReference type="InterPro" id="IPR003482">
    <property type="entry name" value="Whib"/>
</dbReference>